<feature type="transmembrane region" description="Helical" evidence="1">
    <location>
        <begin position="117"/>
        <end position="135"/>
    </location>
</feature>
<dbReference type="InterPro" id="IPR025441">
    <property type="entry name" value="DUF4181"/>
</dbReference>
<gene>
    <name evidence="2" type="ORF">MF646_00765</name>
</gene>
<keyword evidence="3" id="KW-1185">Reference proteome</keyword>
<dbReference type="AlphaFoldDB" id="A0A9X1ZU97"/>
<dbReference type="RefSeq" id="WP_250094574.1">
    <property type="nucleotide sequence ID" value="NZ_JAKRYL010000001.1"/>
</dbReference>
<name>A0A9X1ZU97_9BACI</name>
<evidence type="ECO:0000313" key="3">
    <source>
        <dbReference type="Proteomes" id="UP001139150"/>
    </source>
</evidence>
<feature type="transmembrane region" description="Helical" evidence="1">
    <location>
        <begin position="88"/>
        <end position="105"/>
    </location>
</feature>
<proteinExistence type="predicted"/>
<dbReference type="EMBL" id="JAKRYL010000001">
    <property type="protein sequence ID" value="MCL7745639.1"/>
    <property type="molecule type" value="Genomic_DNA"/>
</dbReference>
<reference evidence="2" key="1">
    <citation type="submission" date="2022-02" db="EMBL/GenBank/DDBJ databases">
        <title>Halalkalibacter sp. nov. isolated from Lonar Lake, India.</title>
        <authorList>
            <person name="Joshi A."/>
            <person name="Thite S."/>
            <person name="Lodha T."/>
        </authorList>
    </citation>
    <scope>NUCLEOTIDE SEQUENCE</scope>
    <source>
        <strain evidence="2">MEB205</strain>
    </source>
</reference>
<keyword evidence="1" id="KW-0812">Transmembrane</keyword>
<comment type="caution">
    <text evidence="2">The sequence shown here is derived from an EMBL/GenBank/DDBJ whole genome shotgun (WGS) entry which is preliminary data.</text>
</comment>
<protein>
    <submittedName>
        <fullName evidence="2">DUF4181 domain-containing protein</fullName>
    </submittedName>
</protein>
<accession>A0A9X1ZU97</accession>
<sequence length="144" mass="17497">MYYGLEPNFWLNLVLLLTVVVVLIVSFDVIMRRWLKVKRESLFLYHHVNNKHKKIDWSIRTFVIVMIIIGYILNIQRDYMDRMWFFETWFIILIFIFLSGTTQAYMEWKYAENRNAYRLTLSQLAFATILFVLIYKTNFFGLVG</sequence>
<evidence type="ECO:0000256" key="1">
    <source>
        <dbReference type="SAM" id="Phobius"/>
    </source>
</evidence>
<feature type="transmembrane region" description="Helical" evidence="1">
    <location>
        <begin position="57"/>
        <end position="76"/>
    </location>
</feature>
<feature type="transmembrane region" description="Helical" evidence="1">
    <location>
        <begin position="12"/>
        <end position="31"/>
    </location>
</feature>
<dbReference type="Proteomes" id="UP001139150">
    <property type="component" value="Unassembled WGS sequence"/>
</dbReference>
<keyword evidence="1" id="KW-0472">Membrane</keyword>
<evidence type="ECO:0000313" key="2">
    <source>
        <dbReference type="EMBL" id="MCL7745639.1"/>
    </source>
</evidence>
<keyword evidence="1" id="KW-1133">Transmembrane helix</keyword>
<dbReference type="Pfam" id="PF13789">
    <property type="entry name" value="DUF4181"/>
    <property type="match status" value="1"/>
</dbReference>
<organism evidence="2 3">
    <name type="scientific">Halalkalibacter alkaliphilus</name>
    <dbReference type="NCBI Taxonomy" id="2917993"/>
    <lineage>
        <taxon>Bacteria</taxon>
        <taxon>Bacillati</taxon>
        <taxon>Bacillota</taxon>
        <taxon>Bacilli</taxon>
        <taxon>Bacillales</taxon>
        <taxon>Bacillaceae</taxon>
        <taxon>Halalkalibacter</taxon>
    </lineage>
</organism>